<organism evidence="2 3">
    <name type="scientific">Candidatus Kaiserbacteria bacterium CG10_big_fil_rev_8_21_14_0_10_49_17</name>
    <dbReference type="NCBI Taxonomy" id="1974609"/>
    <lineage>
        <taxon>Bacteria</taxon>
        <taxon>Candidatus Kaiseribacteriota</taxon>
    </lineage>
</organism>
<reference evidence="3" key="1">
    <citation type="submission" date="2017-09" db="EMBL/GenBank/DDBJ databases">
        <title>Depth-based differentiation of microbial function through sediment-hosted aquifers and enrichment of novel symbionts in the deep terrestrial subsurface.</title>
        <authorList>
            <person name="Probst A.J."/>
            <person name="Ladd B."/>
            <person name="Jarett J.K."/>
            <person name="Geller-Mcgrath D.E."/>
            <person name="Sieber C.M.K."/>
            <person name="Emerson J.B."/>
            <person name="Anantharaman K."/>
            <person name="Thomas B.C."/>
            <person name="Malmstrom R."/>
            <person name="Stieglmeier M."/>
            <person name="Klingl A."/>
            <person name="Woyke T."/>
            <person name="Ryan C.M."/>
            <person name="Banfield J.F."/>
        </authorList>
    </citation>
    <scope>NUCLEOTIDE SEQUENCE [LARGE SCALE GENOMIC DNA]</scope>
</reference>
<evidence type="ECO:0000256" key="1">
    <source>
        <dbReference type="SAM" id="Phobius"/>
    </source>
</evidence>
<dbReference type="Proteomes" id="UP000228809">
    <property type="component" value="Unassembled WGS sequence"/>
</dbReference>
<keyword evidence="1" id="KW-0472">Membrane</keyword>
<feature type="transmembrane region" description="Helical" evidence="1">
    <location>
        <begin position="12"/>
        <end position="35"/>
    </location>
</feature>
<dbReference type="InterPro" id="IPR043993">
    <property type="entry name" value="T4SS_pilin"/>
</dbReference>
<proteinExistence type="predicted"/>
<name>A0A2M6WDK6_9BACT</name>
<dbReference type="AlphaFoldDB" id="A0A2M6WDK6"/>
<gene>
    <name evidence="2" type="ORF">COU17_03410</name>
</gene>
<sequence>MEKIVVNILDPIAYLLFAVALFFFMWGLTVFIWKADQDEGRTTGKRHMLWGIVGMFIIVSVQGIIYFIRATVFSL</sequence>
<keyword evidence="1" id="KW-1133">Transmembrane helix</keyword>
<accession>A0A2M6WDK6</accession>
<comment type="caution">
    <text evidence="2">The sequence shown here is derived from an EMBL/GenBank/DDBJ whole genome shotgun (WGS) entry which is preliminary data.</text>
</comment>
<keyword evidence="1" id="KW-0812">Transmembrane</keyword>
<evidence type="ECO:0000313" key="2">
    <source>
        <dbReference type="EMBL" id="PIT90868.1"/>
    </source>
</evidence>
<feature type="transmembrane region" description="Helical" evidence="1">
    <location>
        <begin position="47"/>
        <end position="68"/>
    </location>
</feature>
<protein>
    <submittedName>
        <fullName evidence="2">Uncharacterized protein</fullName>
    </submittedName>
</protein>
<evidence type="ECO:0000313" key="3">
    <source>
        <dbReference type="Proteomes" id="UP000228809"/>
    </source>
</evidence>
<dbReference type="Pfam" id="PF18895">
    <property type="entry name" value="T4SS_pilin"/>
    <property type="match status" value="1"/>
</dbReference>
<dbReference type="EMBL" id="PFBJ01000019">
    <property type="protein sequence ID" value="PIT90868.1"/>
    <property type="molecule type" value="Genomic_DNA"/>
</dbReference>